<evidence type="ECO:0000256" key="7">
    <source>
        <dbReference type="SAM" id="MobiDB-lite"/>
    </source>
</evidence>
<dbReference type="Gene3D" id="3.30.200.60">
    <property type="entry name" value="Peptidase C65 Otubain, subdomain 1"/>
    <property type="match status" value="1"/>
</dbReference>
<sequence>MHQSSPFANATNLQSGAGSSSSNAGRATAGSGPAPISQSPEAPKLRVTDLPDVDEPSAWPAENDEMRIDEPDELPPAGLFDGVQVFPGDGLPMETRPLIGALEPMATLRAEYENGSQSFVKQIDWLMDQGWIGIRRTRGDGDCFYRSLAFAYIEQILNATEPQLAALKALSILDQMPSQLKAVGFQELVFEDFHDAFADLIKAVVEPRVDGRLLTISSLLKAFNEPETSNSVVMYLRLLASAHIKGNPDSYAGFLLHPETAESMDPESFCNNFVEAFGKEADHVQINALSSMLKVNINVAYLDGHDPNGRVSYVKFQDAAEDPDTEPVNLLYRPGHYDILDRRSEDPIPLLLE</sequence>
<keyword evidence="10" id="KW-1185">Reference proteome</keyword>
<accession>A0A060S7F5</accession>
<evidence type="ECO:0000256" key="6">
    <source>
        <dbReference type="ARBA" id="ARBA00022807"/>
    </source>
</evidence>
<evidence type="ECO:0000313" key="10">
    <source>
        <dbReference type="Proteomes" id="UP000029665"/>
    </source>
</evidence>
<reference evidence="9" key="1">
    <citation type="submission" date="2014-01" db="EMBL/GenBank/DDBJ databases">
        <title>The genome of the white-rot fungus Pycnoporus cinnabarinus: a basidiomycete model with a versatile arsenal for lignocellulosic biomass breakdown.</title>
        <authorList>
            <person name="Levasseur A."/>
            <person name="Lomascolo A."/>
            <person name="Ruiz-Duenas F.J."/>
            <person name="Uzan E."/>
            <person name="Piumi F."/>
            <person name="Kues U."/>
            <person name="Ram A.F.J."/>
            <person name="Murat C."/>
            <person name="Haon M."/>
            <person name="Benoit I."/>
            <person name="Arfi Y."/>
            <person name="Chevret D."/>
            <person name="Drula E."/>
            <person name="Kwon M.J."/>
            <person name="Gouret P."/>
            <person name="Lesage-Meessen L."/>
            <person name="Lombard V."/>
            <person name="Mariette J."/>
            <person name="Noirot C."/>
            <person name="Park J."/>
            <person name="Patyshakuliyeva A."/>
            <person name="Wieneger R.A.B."/>
            <person name="Wosten H.A.B."/>
            <person name="Martin F."/>
            <person name="Coutinho P.M."/>
            <person name="de Vries R."/>
            <person name="Martinez A.T."/>
            <person name="Klopp C."/>
            <person name="Pontarotti P."/>
            <person name="Henrissat B."/>
            <person name="Record E."/>
        </authorList>
    </citation>
    <scope>NUCLEOTIDE SEQUENCE [LARGE SCALE GENOMIC DNA]</scope>
    <source>
        <strain evidence="9">BRFM137</strain>
    </source>
</reference>
<keyword evidence="5" id="KW-0378">Hydrolase</keyword>
<evidence type="ECO:0000256" key="4">
    <source>
        <dbReference type="ARBA" id="ARBA00022786"/>
    </source>
</evidence>
<evidence type="ECO:0000256" key="3">
    <source>
        <dbReference type="ARBA" id="ARBA00022670"/>
    </source>
</evidence>
<dbReference type="AlphaFoldDB" id="A0A060S7F5"/>
<comment type="catalytic activity">
    <reaction evidence="1">
        <text>Thiol-dependent hydrolysis of ester, thioester, amide, peptide and isopeptide bonds formed by the C-terminal Gly of ubiquitin (a 76-residue protein attached to proteins as an intracellular targeting signal).</text>
        <dbReference type="EC" id="3.4.19.12"/>
    </reaction>
</comment>
<feature type="compositionally biased region" description="Polar residues" evidence="7">
    <location>
        <begin position="1"/>
        <end position="14"/>
    </location>
</feature>
<dbReference type="CDD" id="cd22749">
    <property type="entry name" value="Otubain_C65"/>
    <property type="match status" value="1"/>
</dbReference>
<proteinExistence type="predicted"/>
<dbReference type="PANTHER" id="PTHR12931:SF15">
    <property type="entry name" value="UBIQUITIN THIOESTERASE OTUBAIN-LIKE"/>
    <property type="match status" value="1"/>
</dbReference>
<dbReference type="PANTHER" id="PTHR12931">
    <property type="entry name" value="UBIQUITIN THIOLESTERASE PROTEIN OTUB"/>
    <property type="match status" value="1"/>
</dbReference>
<evidence type="ECO:0000256" key="5">
    <source>
        <dbReference type="ARBA" id="ARBA00022801"/>
    </source>
</evidence>
<feature type="domain" description="OTU" evidence="8">
    <location>
        <begin position="132"/>
        <end position="343"/>
    </location>
</feature>
<dbReference type="InterPro" id="IPR019400">
    <property type="entry name" value="Peptidase_C65_otubain"/>
</dbReference>
<keyword evidence="4" id="KW-0833">Ubl conjugation pathway</keyword>
<dbReference type="Proteomes" id="UP000029665">
    <property type="component" value="Unassembled WGS sequence"/>
</dbReference>
<protein>
    <recommendedName>
        <fullName evidence="2">ubiquitinyl hydrolase 1</fullName>
        <ecNumber evidence="2">3.4.19.12</ecNumber>
    </recommendedName>
</protein>
<dbReference type="Pfam" id="PF10275">
    <property type="entry name" value="Peptidase_C65"/>
    <property type="match status" value="1"/>
</dbReference>
<feature type="region of interest" description="Disordered" evidence="7">
    <location>
        <begin position="1"/>
        <end position="59"/>
    </location>
</feature>
<evidence type="ECO:0000313" key="9">
    <source>
        <dbReference type="EMBL" id="CDO70422.1"/>
    </source>
</evidence>
<dbReference type="GO" id="GO:0005634">
    <property type="term" value="C:nucleus"/>
    <property type="evidence" value="ECO:0007669"/>
    <property type="project" value="TreeGrafter"/>
</dbReference>
<gene>
    <name evidence="9" type="ORF">BN946_scf184999.g63</name>
</gene>
<dbReference type="InterPro" id="IPR042467">
    <property type="entry name" value="Peptidase_C65_otubain_sub2"/>
</dbReference>
<dbReference type="SUPFAM" id="SSF54001">
    <property type="entry name" value="Cysteine proteinases"/>
    <property type="match status" value="1"/>
</dbReference>
<comment type="caution">
    <text evidence="9">The sequence shown here is derived from an EMBL/GenBank/DDBJ whole genome shotgun (WGS) entry which is preliminary data.</text>
</comment>
<dbReference type="GO" id="GO:0071108">
    <property type="term" value="P:protein K48-linked deubiquitination"/>
    <property type="evidence" value="ECO:0007669"/>
    <property type="project" value="TreeGrafter"/>
</dbReference>
<dbReference type="OrthoDB" id="18915at2759"/>
<keyword evidence="6" id="KW-0788">Thiol protease</keyword>
<dbReference type="InterPro" id="IPR042468">
    <property type="entry name" value="Peptidase_C65_otubain_sub1"/>
</dbReference>
<dbReference type="OMA" id="ADHVQIT"/>
<dbReference type="GO" id="GO:0006508">
    <property type="term" value="P:proteolysis"/>
    <property type="evidence" value="ECO:0007669"/>
    <property type="project" value="UniProtKB-KW"/>
</dbReference>
<evidence type="ECO:0000256" key="1">
    <source>
        <dbReference type="ARBA" id="ARBA00000707"/>
    </source>
</evidence>
<dbReference type="STRING" id="5643.A0A060S7F5"/>
<dbReference type="GO" id="GO:0004843">
    <property type="term" value="F:cysteine-type deubiquitinase activity"/>
    <property type="evidence" value="ECO:0007669"/>
    <property type="project" value="UniProtKB-EC"/>
</dbReference>
<dbReference type="EC" id="3.4.19.12" evidence="2"/>
<name>A0A060S7F5_PYCCI</name>
<feature type="compositionally biased region" description="Low complexity" evidence="7">
    <location>
        <begin position="15"/>
        <end position="32"/>
    </location>
</feature>
<dbReference type="PROSITE" id="PS50802">
    <property type="entry name" value="OTU"/>
    <property type="match status" value="1"/>
</dbReference>
<dbReference type="HOGENOM" id="CLU_014832_3_3_1"/>
<keyword evidence="3" id="KW-0645">Protease</keyword>
<dbReference type="InterPro" id="IPR003323">
    <property type="entry name" value="OTU_dom"/>
</dbReference>
<evidence type="ECO:0000256" key="2">
    <source>
        <dbReference type="ARBA" id="ARBA00012759"/>
    </source>
</evidence>
<organism evidence="9 10">
    <name type="scientific">Pycnoporus cinnabarinus</name>
    <name type="common">Cinnabar-red polypore</name>
    <name type="synonym">Trametes cinnabarina</name>
    <dbReference type="NCBI Taxonomy" id="5643"/>
    <lineage>
        <taxon>Eukaryota</taxon>
        <taxon>Fungi</taxon>
        <taxon>Dikarya</taxon>
        <taxon>Basidiomycota</taxon>
        <taxon>Agaricomycotina</taxon>
        <taxon>Agaricomycetes</taxon>
        <taxon>Polyporales</taxon>
        <taxon>Polyporaceae</taxon>
        <taxon>Trametes</taxon>
    </lineage>
</organism>
<dbReference type="EMBL" id="CCBP010000081">
    <property type="protein sequence ID" value="CDO70422.1"/>
    <property type="molecule type" value="Genomic_DNA"/>
</dbReference>
<evidence type="ECO:0000259" key="8">
    <source>
        <dbReference type="PROSITE" id="PS50802"/>
    </source>
</evidence>
<dbReference type="GO" id="GO:0043130">
    <property type="term" value="F:ubiquitin binding"/>
    <property type="evidence" value="ECO:0007669"/>
    <property type="project" value="TreeGrafter"/>
</dbReference>
<dbReference type="Gene3D" id="1.20.1300.20">
    <property type="entry name" value="Peptidase C65 Otubain, subdomain 2"/>
    <property type="match status" value="1"/>
</dbReference>
<dbReference type="InterPro" id="IPR038765">
    <property type="entry name" value="Papain-like_cys_pep_sf"/>
</dbReference>